<organism>
    <name type="scientific">Branchiostoma floridae</name>
    <name type="common">Florida lancelet</name>
    <name type="synonym">Amphioxus</name>
    <dbReference type="NCBI Taxonomy" id="7739"/>
    <lineage>
        <taxon>Eukaryota</taxon>
        <taxon>Metazoa</taxon>
        <taxon>Chordata</taxon>
        <taxon>Cephalochordata</taxon>
        <taxon>Leptocardii</taxon>
        <taxon>Amphioxiformes</taxon>
        <taxon>Branchiostomatidae</taxon>
        <taxon>Branchiostoma</taxon>
    </lineage>
</organism>
<protein>
    <submittedName>
        <fullName evidence="1">Uncharacterized protein</fullName>
    </submittedName>
</protein>
<evidence type="ECO:0000313" key="1">
    <source>
        <dbReference type="EMBL" id="EEN50507.1"/>
    </source>
</evidence>
<gene>
    <name evidence="1" type="ORF">BRAFLDRAFT_87688</name>
</gene>
<dbReference type="EMBL" id="GG666602">
    <property type="protein sequence ID" value="EEN50507.1"/>
    <property type="molecule type" value="Genomic_DNA"/>
</dbReference>
<accession>C3ZAB4</accession>
<dbReference type="InParanoid" id="C3ZAB4"/>
<dbReference type="AlphaFoldDB" id="C3ZAB4"/>
<reference evidence="1" key="1">
    <citation type="journal article" date="2008" name="Nature">
        <title>The amphioxus genome and the evolution of the chordate karyotype.</title>
        <authorList>
            <consortium name="US DOE Joint Genome Institute (JGI-PGF)"/>
            <person name="Putnam N.H."/>
            <person name="Butts T."/>
            <person name="Ferrier D.E.K."/>
            <person name="Furlong R.F."/>
            <person name="Hellsten U."/>
            <person name="Kawashima T."/>
            <person name="Robinson-Rechavi M."/>
            <person name="Shoguchi E."/>
            <person name="Terry A."/>
            <person name="Yu J.-K."/>
            <person name="Benito-Gutierrez E.L."/>
            <person name="Dubchak I."/>
            <person name="Garcia-Fernandez J."/>
            <person name="Gibson-Brown J.J."/>
            <person name="Grigoriev I.V."/>
            <person name="Horton A.C."/>
            <person name="de Jong P.J."/>
            <person name="Jurka J."/>
            <person name="Kapitonov V.V."/>
            <person name="Kohara Y."/>
            <person name="Kuroki Y."/>
            <person name="Lindquist E."/>
            <person name="Lucas S."/>
            <person name="Osoegawa K."/>
            <person name="Pennacchio L.A."/>
            <person name="Salamov A.A."/>
            <person name="Satou Y."/>
            <person name="Sauka-Spengler T."/>
            <person name="Schmutz J."/>
            <person name="Shin-I T."/>
            <person name="Toyoda A."/>
            <person name="Bronner-Fraser M."/>
            <person name="Fujiyama A."/>
            <person name="Holland L.Z."/>
            <person name="Holland P.W.H."/>
            <person name="Satoh N."/>
            <person name="Rokhsar D.S."/>
        </authorList>
    </citation>
    <scope>NUCLEOTIDE SEQUENCE [LARGE SCALE GENOMIC DNA]</scope>
    <source>
        <strain evidence="1">S238N-H82</strain>
        <tissue evidence="1">Testes</tissue>
    </source>
</reference>
<proteinExistence type="predicted"/>
<sequence length="130" mass="14600">MARGSSFLLQVQRGDMFALAVLHLFSNMPSAACLTNSARPRVRCEAAVRNRWKEHFRPHTERGGFAAYFSNSMHIKHGMLCVGCIRAWRTTIGIRILHSVSLVVNVSGERRLCRGKVVKLQIATCETVMD</sequence>
<name>C3ZAB4_BRAFL</name>